<keyword evidence="5" id="KW-1185">Reference proteome</keyword>
<dbReference type="RefSeq" id="WP_253473695.1">
    <property type="nucleotide sequence ID" value="NZ_JALJXV010000001.1"/>
</dbReference>
<dbReference type="InterPro" id="IPR011059">
    <property type="entry name" value="Metal-dep_hydrolase_composite"/>
</dbReference>
<name>A0AAE3G1P6_9GAMM</name>
<comment type="similarity">
    <text evidence="1">Belongs to the metallo-dependent hydrolases superfamily. ATZ/TRZ family.</text>
</comment>
<dbReference type="GO" id="GO:0050270">
    <property type="term" value="F:S-adenosylhomocysteine deaminase activity"/>
    <property type="evidence" value="ECO:0007669"/>
    <property type="project" value="UniProtKB-EC"/>
</dbReference>
<dbReference type="CDD" id="cd01298">
    <property type="entry name" value="ATZ_TRZ_like"/>
    <property type="match status" value="1"/>
</dbReference>
<dbReference type="EMBL" id="JALJXV010000001">
    <property type="protein sequence ID" value="MCP1673394.1"/>
    <property type="molecule type" value="Genomic_DNA"/>
</dbReference>
<comment type="caution">
    <text evidence="4">The sequence shown here is derived from an EMBL/GenBank/DDBJ whole genome shotgun (WGS) entry which is preliminary data.</text>
</comment>
<dbReference type="InterPro" id="IPR032466">
    <property type="entry name" value="Metal_Hydrolase"/>
</dbReference>
<dbReference type="Pfam" id="PF01979">
    <property type="entry name" value="Amidohydro_1"/>
    <property type="match status" value="1"/>
</dbReference>
<evidence type="ECO:0000313" key="5">
    <source>
        <dbReference type="Proteomes" id="UP001205843"/>
    </source>
</evidence>
<dbReference type="Gene3D" id="2.30.40.10">
    <property type="entry name" value="Urease, subunit C, domain 1"/>
    <property type="match status" value="1"/>
</dbReference>
<gene>
    <name evidence="4" type="ORF">J2T57_000486</name>
</gene>
<dbReference type="PANTHER" id="PTHR43794:SF11">
    <property type="entry name" value="AMIDOHYDROLASE-RELATED DOMAIN-CONTAINING PROTEIN"/>
    <property type="match status" value="1"/>
</dbReference>
<feature type="domain" description="Amidohydrolase-related" evidence="3">
    <location>
        <begin position="58"/>
        <end position="403"/>
    </location>
</feature>
<dbReference type="SUPFAM" id="SSF51556">
    <property type="entry name" value="Metallo-dependent hydrolases"/>
    <property type="match status" value="1"/>
</dbReference>
<dbReference type="PANTHER" id="PTHR43794">
    <property type="entry name" value="AMINOHYDROLASE SSNA-RELATED"/>
    <property type="match status" value="1"/>
</dbReference>
<organism evidence="4 5">
    <name type="scientific">Natronocella acetinitrilica</name>
    <dbReference type="NCBI Taxonomy" id="414046"/>
    <lineage>
        <taxon>Bacteria</taxon>
        <taxon>Pseudomonadati</taxon>
        <taxon>Pseudomonadota</taxon>
        <taxon>Gammaproteobacteria</taxon>
        <taxon>Chromatiales</taxon>
        <taxon>Ectothiorhodospiraceae</taxon>
        <taxon>Natronocella</taxon>
    </lineage>
</organism>
<dbReference type="EC" id="3.5.4.28" evidence="4"/>
<evidence type="ECO:0000259" key="3">
    <source>
        <dbReference type="Pfam" id="PF01979"/>
    </source>
</evidence>
<evidence type="ECO:0000313" key="4">
    <source>
        <dbReference type="EMBL" id="MCP1673394.1"/>
    </source>
</evidence>
<dbReference type="GO" id="GO:0090614">
    <property type="term" value="F:5'-methylthioadenosine deaminase activity"/>
    <property type="evidence" value="ECO:0007669"/>
    <property type="project" value="UniProtKB-EC"/>
</dbReference>
<accession>A0AAE3G1P6</accession>
<evidence type="ECO:0000256" key="1">
    <source>
        <dbReference type="ARBA" id="ARBA00006745"/>
    </source>
</evidence>
<dbReference type="InterPro" id="IPR050287">
    <property type="entry name" value="MTA/SAH_deaminase"/>
</dbReference>
<proteinExistence type="inferred from homology"/>
<dbReference type="InterPro" id="IPR006680">
    <property type="entry name" value="Amidohydro-rel"/>
</dbReference>
<dbReference type="Proteomes" id="UP001205843">
    <property type="component" value="Unassembled WGS sequence"/>
</dbReference>
<evidence type="ECO:0000256" key="2">
    <source>
        <dbReference type="ARBA" id="ARBA00022801"/>
    </source>
</evidence>
<sequence length="433" mass="46667">MSRDSLCIRDVLIVPGGVGAPLPYYGWVEVRDGKFADMGQGSPKREFSGEVIEGNGDVLLPGLMNLHAHSHSSLTRGSAEGASLEDWLTMVEREQQILTEEDAYTGALATYAEAVLSGTTTILDMCLKPRAAIAAARDIGIRAIIAPYAADTKPFSPPLELTEELLQATSNQTDPVQVWVGAHDLESCSDDQIQVAAALAKKYCTGLHMHCSESRFSVEATRGRTGRTPIQQLGELCALTDRTLLAHCVWADEADQRLLRENGTHVTHCPHANLKLGSGFAPVPAMLEQGINICLGTDGAKANNRLDMFDVMKFASLLHKGIKQDPRVMPANVVLDMATHGAAKAIQNPFLGRIAPGMTADFITVRTDGYHLLPMVPDTVVTNLVHAARGSDTSLVFVNGRMVARDGELVSKQGCGLMGRYRQTGLDLLDRTA</sequence>
<dbReference type="SUPFAM" id="SSF51338">
    <property type="entry name" value="Composite domain of metallo-dependent hydrolases"/>
    <property type="match status" value="1"/>
</dbReference>
<protein>
    <submittedName>
        <fullName evidence="4">5-methylthioadenosine/S-adenosylhomocysteine deaminase</fullName>
        <ecNumber evidence="4">3.5.4.28</ecNumber>
        <ecNumber evidence="4">3.5.4.31</ecNumber>
    </submittedName>
</protein>
<dbReference type="AlphaFoldDB" id="A0AAE3G1P6"/>
<dbReference type="EC" id="3.5.4.31" evidence="4"/>
<keyword evidence="2 4" id="KW-0378">Hydrolase</keyword>
<dbReference type="Gene3D" id="3.20.20.140">
    <property type="entry name" value="Metal-dependent hydrolases"/>
    <property type="match status" value="1"/>
</dbReference>
<reference evidence="4" key="1">
    <citation type="submission" date="2022-03" db="EMBL/GenBank/DDBJ databases">
        <title>Genomic Encyclopedia of Type Strains, Phase III (KMG-III): the genomes of soil and plant-associated and newly described type strains.</title>
        <authorList>
            <person name="Whitman W."/>
        </authorList>
    </citation>
    <scope>NUCLEOTIDE SEQUENCE</scope>
    <source>
        <strain evidence="4">ANL 6-2</strain>
    </source>
</reference>